<keyword evidence="2" id="KW-1185">Reference proteome</keyword>
<dbReference type="Proteomes" id="UP000037267">
    <property type="component" value="Unassembled WGS sequence"/>
</dbReference>
<protein>
    <submittedName>
        <fullName evidence="1">Uncharacterized protein</fullName>
    </submittedName>
</protein>
<organism evidence="1 2">
    <name type="scientific">Gottschalkia purinilytica</name>
    <name type="common">Clostridium purinilyticum</name>
    <dbReference type="NCBI Taxonomy" id="1503"/>
    <lineage>
        <taxon>Bacteria</taxon>
        <taxon>Bacillati</taxon>
        <taxon>Bacillota</taxon>
        <taxon>Tissierellia</taxon>
        <taxon>Tissierellales</taxon>
        <taxon>Gottschalkiaceae</taxon>
        <taxon>Gottschalkia</taxon>
    </lineage>
</organism>
<name>A0A0L0W676_GOTPU</name>
<gene>
    <name evidence="1" type="ORF">CLPU_36c00020</name>
</gene>
<sequence>MMKSFFKIIRATKKVIESIHLVVLISFLNLTDKEKAIKLLEENK</sequence>
<dbReference type="AlphaFoldDB" id="A0A0L0W676"/>
<dbReference type="EMBL" id="LGSS01000036">
    <property type="protein sequence ID" value="KNF06986.1"/>
    <property type="molecule type" value="Genomic_DNA"/>
</dbReference>
<proteinExistence type="predicted"/>
<dbReference type="STRING" id="1503.CLPU_36c00020"/>
<reference evidence="2" key="1">
    <citation type="submission" date="2015-07" db="EMBL/GenBank/DDBJ databases">
        <title>Draft genome sequence of the purine-degrading Gottschalkia purinilyticum DSM 1384 (formerly Clostridium purinilyticum).</title>
        <authorList>
            <person name="Poehlein A."/>
            <person name="Schiel-Bengelsdorf B."/>
            <person name="Bengelsdorf F.R."/>
            <person name="Daniel R."/>
            <person name="Duerre P."/>
        </authorList>
    </citation>
    <scope>NUCLEOTIDE SEQUENCE [LARGE SCALE GENOMIC DNA]</scope>
    <source>
        <strain evidence="2">DSM 1384</strain>
    </source>
</reference>
<evidence type="ECO:0000313" key="1">
    <source>
        <dbReference type="EMBL" id="KNF06986.1"/>
    </source>
</evidence>
<accession>A0A0L0W676</accession>
<evidence type="ECO:0000313" key="2">
    <source>
        <dbReference type="Proteomes" id="UP000037267"/>
    </source>
</evidence>
<comment type="caution">
    <text evidence="1">The sequence shown here is derived from an EMBL/GenBank/DDBJ whole genome shotgun (WGS) entry which is preliminary data.</text>
</comment>